<evidence type="ECO:0000313" key="3">
    <source>
        <dbReference type="Proteomes" id="UP000092993"/>
    </source>
</evidence>
<dbReference type="EMBL" id="LUGG01000001">
    <property type="protein sequence ID" value="OBZ79497.1"/>
    <property type="molecule type" value="Genomic_DNA"/>
</dbReference>
<comment type="caution">
    <text evidence="2">The sequence shown here is derived from an EMBL/GenBank/DDBJ whole genome shotgun (WGS) entry which is preliminary data.</text>
</comment>
<gene>
    <name evidence="2" type="ORF">A0H81_00808</name>
</gene>
<dbReference type="InterPro" id="IPR013653">
    <property type="entry name" value="GCN5-like_dom"/>
</dbReference>
<dbReference type="InterPro" id="IPR016181">
    <property type="entry name" value="Acyl_CoA_acyltransferase"/>
</dbReference>
<dbReference type="InterPro" id="IPR000182">
    <property type="entry name" value="GNAT_dom"/>
</dbReference>
<evidence type="ECO:0000313" key="2">
    <source>
        <dbReference type="EMBL" id="OBZ79497.1"/>
    </source>
</evidence>
<keyword evidence="3" id="KW-1185">Reference proteome</keyword>
<evidence type="ECO:0000259" key="1">
    <source>
        <dbReference type="PROSITE" id="PS51186"/>
    </source>
</evidence>
<accession>A0A1C7MRZ6</accession>
<dbReference type="OrthoDB" id="5372118at2759"/>
<dbReference type="GO" id="GO:0016747">
    <property type="term" value="F:acyltransferase activity, transferring groups other than amino-acyl groups"/>
    <property type="evidence" value="ECO:0007669"/>
    <property type="project" value="InterPro"/>
</dbReference>
<dbReference type="AlphaFoldDB" id="A0A1C7MRZ6"/>
<dbReference type="Proteomes" id="UP000092993">
    <property type="component" value="Unassembled WGS sequence"/>
</dbReference>
<sequence>MHWVKHSSANLRKEFSSAFKERRLDAGLQKELNWFWRRGITSLLCTGYTRLGSACRMFRAQKTHITSRWTVWTLQQLSSGRLNKRSAIYAPAKLCRYVTFCIGAQFRSAQSTPDLCNNCHLFLVRCSCISIMSSVPTTYFIATYSSVRDLPPVVWDAFRAYPQKSNIMYPHAVEALRHAGQTVSSRQVWITCLSIHSTGLPPSIDFVLSCTEGHLGSYPVFIFTPLAPHLLDEGFLMPRISALVRALRECVPPERVFSIFAVDPVTRMFARLWTNDTGVPLDSNPEYYHAMLTYCTRQSLKPRQSPELPDLTYKLRLAVDADISEAARLCYRFAAAAEPFTLTAEQATREAAHLIRAGQLWVHEIAAPGRRPEIASIVAVTRSTDTVAAITKVFTNPNWRKRGCAERLTRYVCHSLLRTKSSVVLYVAHNNPAAAKVYDRVGFVGLSNTAVEGVDSWLELGFERSMVNLGHW</sequence>
<dbReference type="PROSITE" id="PS51186">
    <property type="entry name" value="GNAT"/>
    <property type="match status" value="1"/>
</dbReference>
<organism evidence="2 3">
    <name type="scientific">Grifola frondosa</name>
    <name type="common">Maitake</name>
    <name type="synonym">Polyporus frondosus</name>
    <dbReference type="NCBI Taxonomy" id="5627"/>
    <lineage>
        <taxon>Eukaryota</taxon>
        <taxon>Fungi</taxon>
        <taxon>Dikarya</taxon>
        <taxon>Basidiomycota</taxon>
        <taxon>Agaricomycotina</taxon>
        <taxon>Agaricomycetes</taxon>
        <taxon>Polyporales</taxon>
        <taxon>Grifolaceae</taxon>
        <taxon>Grifola</taxon>
    </lineage>
</organism>
<proteinExistence type="predicted"/>
<protein>
    <recommendedName>
        <fullName evidence="1">N-acetyltransferase domain-containing protein</fullName>
    </recommendedName>
</protein>
<name>A0A1C7MRZ6_GRIFR</name>
<feature type="domain" description="N-acetyltransferase" evidence="1">
    <location>
        <begin position="313"/>
        <end position="472"/>
    </location>
</feature>
<dbReference type="Gene3D" id="3.40.630.30">
    <property type="match status" value="1"/>
</dbReference>
<dbReference type="SUPFAM" id="SSF55729">
    <property type="entry name" value="Acyl-CoA N-acyltransferases (Nat)"/>
    <property type="match status" value="1"/>
</dbReference>
<dbReference type="STRING" id="5627.A0A1C7MRZ6"/>
<reference evidence="2 3" key="1">
    <citation type="submission" date="2016-03" db="EMBL/GenBank/DDBJ databases">
        <title>Whole genome sequencing of Grifola frondosa 9006-11.</title>
        <authorList>
            <person name="Min B."/>
            <person name="Park H."/>
            <person name="Kim J.-G."/>
            <person name="Cho H."/>
            <person name="Oh Y.-L."/>
            <person name="Kong W.-S."/>
            <person name="Choi I.-G."/>
        </authorList>
    </citation>
    <scope>NUCLEOTIDE SEQUENCE [LARGE SCALE GENOMIC DNA]</scope>
    <source>
        <strain evidence="2 3">9006-11</strain>
    </source>
</reference>
<dbReference type="Pfam" id="PF08445">
    <property type="entry name" value="FR47"/>
    <property type="match status" value="1"/>
</dbReference>